<dbReference type="HAMAP" id="MF_00033">
    <property type="entry name" value="MurG"/>
    <property type="match status" value="1"/>
</dbReference>
<gene>
    <name evidence="10" type="primary">murG</name>
    <name evidence="13" type="ORF">SAMN02983003_1322</name>
</gene>
<dbReference type="EMBL" id="FPKU01000001">
    <property type="protein sequence ID" value="SFZ82870.1"/>
    <property type="molecule type" value="Genomic_DNA"/>
</dbReference>
<dbReference type="UniPathway" id="UPA00219"/>
<dbReference type="OrthoDB" id="9808936at2"/>
<dbReference type="GO" id="GO:0005886">
    <property type="term" value="C:plasma membrane"/>
    <property type="evidence" value="ECO:0007669"/>
    <property type="project" value="UniProtKB-SubCell"/>
</dbReference>
<dbReference type="Gene3D" id="3.40.50.2000">
    <property type="entry name" value="Glycogen Phosphorylase B"/>
    <property type="match status" value="2"/>
</dbReference>
<dbReference type="GO" id="GO:0008360">
    <property type="term" value="P:regulation of cell shape"/>
    <property type="evidence" value="ECO:0007669"/>
    <property type="project" value="UniProtKB-KW"/>
</dbReference>
<evidence type="ECO:0000259" key="11">
    <source>
        <dbReference type="Pfam" id="PF03033"/>
    </source>
</evidence>
<dbReference type="GO" id="GO:0051991">
    <property type="term" value="F:UDP-N-acetyl-D-glucosamine:N-acetylmuramoyl-L-alanyl-D-glutamyl-meso-2,6-diaminopimelyl-D-alanyl-D-alanine-diphosphoundecaprenol 4-beta-N-acetylglucosaminlytransferase activity"/>
    <property type="evidence" value="ECO:0007669"/>
    <property type="project" value="RHEA"/>
</dbReference>
<dbReference type="RefSeq" id="WP_072340051.1">
    <property type="nucleotide sequence ID" value="NZ_FPKU01000001.1"/>
</dbReference>
<dbReference type="PANTHER" id="PTHR21015:SF22">
    <property type="entry name" value="GLYCOSYLTRANSFERASE"/>
    <property type="match status" value="1"/>
</dbReference>
<dbReference type="NCBIfam" id="TIGR01133">
    <property type="entry name" value="murG"/>
    <property type="match status" value="1"/>
</dbReference>
<keyword evidence="5 10" id="KW-0133">Cell shape</keyword>
<dbReference type="CDD" id="cd03785">
    <property type="entry name" value="GT28_MurG"/>
    <property type="match status" value="1"/>
</dbReference>
<feature type="binding site" evidence="10">
    <location>
        <position position="122"/>
    </location>
    <ligand>
        <name>UDP-N-acetyl-alpha-D-glucosamine</name>
        <dbReference type="ChEBI" id="CHEBI:57705"/>
    </ligand>
</feature>
<feature type="binding site" evidence="10">
    <location>
        <position position="164"/>
    </location>
    <ligand>
        <name>UDP-N-acetyl-alpha-D-glucosamine</name>
        <dbReference type="ChEBI" id="CHEBI:57705"/>
    </ligand>
</feature>
<dbReference type="GO" id="GO:0009252">
    <property type="term" value="P:peptidoglycan biosynthetic process"/>
    <property type="evidence" value="ECO:0007669"/>
    <property type="project" value="UniProtKB-UniRule"/>
</dbReference>
<dbReference type="InterPro" id="IPR007235">
    <property type="entry name" value="Glyco_trans_28_C"/>
</dbReference>
<dbReference type="SUPFAM" id="SSF53756">
    <property type="entry name" value="UDP-Glycosyltransferase/glycogen phosphorylase"/>
    <property type="match status" value="1"/>
</dbReference>
<evidence type="ECO:0000256" key="9">
    <source>
        <dbReference type="ARBA" id="ARBA00023316"/>
    </source>
</evidence>
<dbReference type="GO" id="GO:0051301">
    <property type="term" value="P:cell division"/>
    <property type="evidence" value="ECO:0007669"/>
    <property type="project" value="UniProtKB-KW"/>
</dbReference>
<dbReference type="PANTHER" id="PTHR21015">
    <property type="entry name" value="UDP-N-ACETYLGLUCOSAMINE--N-ACETYLMURAMYL-(PENTAPEPTIDE) PYROPHOSPHORYL-UNDECAPRENOL N-ACETYLGLUCOSAMINE TRANSFERASE 1"/>
    <property type="match status" value="1"/>
</dbReference>
<feature type="domain" description="Glycosyl transferase family 28 C-terminal" evidence="12">
    <location>
        <begin position="186"/>
        <end position="350"/>
    </location>
</feature>
<evidence type="ECO:0000256" key="1">
    <source>
        <dbReference type="ARBA" id="ARBA00022475"/>
    </source>
</evidence>
<comment type="function">
    <text evidence="10">Cell wall formation. Catalyzes the transfer of a GlcNAc subunit on undecaprenyl-pyrophosphoryl-MurNAc-pentapeptide (lipid intermediate I) to form undecaprenyl-pyrophosphoryl-MurNAc-(pentapeptide)GlcNAc (lipid intermediate II).</text>
</comment>
<evidence type="ECO:0000256" key="5">
    <source>
        <dbReference type="ARBA" id="ARBA00022960"/>
    </source>
</evidence>
<dbReference type="InterPro" id="IPR006009">
    <property type="entry name" value="GlcNAc_MurG"/>
</dbReference>
<keyword evidence="1 10" id="KW-1003">Cell membrane</keyword>
<comment type="catalytic activity">
    <reaction evidence="10">
        <text>di-trans,octa-cis-undecaprenyl diphospho-N-acetyl-alpha-D-muramoyl-L-alanyl-D-glutamyl-meso-2,6-diaminopimeloyl-D-alanyl-D-alanine + UDP-N-acetyl-alpha-D-glucosamine = di-trans,octa-cis-undecaprenyl diphospho-[N-acetyl-alpha-D-glucosaminyl-(1-&gt;4)]-N-acetyl-alpha-D-muramoyl-L-alanyl-D-glutamyl-meso-2,6-diaminopimeloyl-D-alanyl-D-alanine + UDP + H(+)</text>
        <dbReference type="Rhea" id="RHEA:31227"/>
        <dbReference type="ChEBI" id="CHEBI:15378"/>
        <dbReference type="ChEBI" id="CHEBI:57705"/>
        <dbReference type="ChEBI" id="CHEBI:58223"/>
        <dbReference type="ChEBI" id="CHEBI:61387"/>
        <dbReference type="ChEBI" id="CHEBI:61388"/>
        <dbReference type="EC" id="2.4.1.227"/>
    </reaction>
</comment>
<sequence>MSRFVLMAGGTGGHLFPAMALAQELRRRGHEIHLMTDHRVADHGGRFPAKAIHVVPSATPSVRSPVKFLVAGTKITWGIAVAAQKLRGIAPDAVVGFGGYPVYPPFMAARLLGIPGLLHEQNAVMGRANRALASRANALATSFETTLKAEAFAAKTTITGNPVRDRVRAVAHAPYPPTGPADLLRLVVFGGSQGARVFSELVPPAIAELPEDLRSRLLVTQQCRPEDLDRVAEAYRQAKVNVELAAFFDDLPERIAASHLVIARSGASTIAELGVLGRPAILVPLPGALDADQKNNALLVEKAGAGWLMEQATLSPSLLASRLASLLGDPAALIAASGAAAGLGKPQAVEALADMAERLARRSGAKANGAVSR</sequence>
<keyword evidence="4 10" id="KW-0808">Transferase</keyword>
<feature type="binding site" evidence="10">
    <location>
        <begin position="11"/>
        <end position="13"/>
    </location>
    <ligand>
        <name>UDP-N-acetyl-alpha-D-glucosamine</name>
        <dbReference type="ChEBI" id="CHEBI:57705"/>
    </ligand>
</feature>
<reference evidence="13 14" key="1">
    <citation type="submission" date="2016-11" db="EMBL/GenBank/DDBJ databases">
        <authorList>
            <person name="Jaros S."/>
            <person name="Januszkiewicz K."/>
            <person name="Wedrychowicz H."/>
        </authorList>
    </citation>
    <scope>NUCLEOTIDE SEQUENCE [LARGE SCALE GENOMIC DNA]</scope>
    <source>
        <strain evidence="13 14">ATCC 23634</strain>
    </source>
</reference>
<feature type="binding site" evidence="10">
    <location>
        <position position="192"/>
    </location>
    <ligand>
        <name>UDP-N-acetyl-alpha-D-glucosamine</name>
        <dbReference type="ChEBI" id="CHEBI:57705"/>
    </ligand>
</feature>
<dbReference type="EC" id="2.4.1.227" evidence="10"/>
<dbReference type="Proteomes" id="UP000183447">
    <property type="component" value="Unassembled WGS sequence"/>
</dbReference>
<dbReference type="AlphaFoldDB" id="A0A1K2HVS5"/>
<keyword evidence="9 10" id="KW-0961">Cell wall biogenesis/degradation</keyword>
<keyword evidence="3 10" id="KW-0328">Glycosyltransferase</keyword>
<accession>A0A1K2HVS5</accession>
<dbReference type="GO" id="GO:0050511">
    <property type="term" value="F:undecaprenyldiphospho-muramoylpentapeptide beta-N-acetylglucosaminyltransferase activity"/>
    <property type="evidence" value="ECO:0007669"/>
    <property type="project" value="UniProtKB-UniRule"/>
</dbReference>
<keyword evidence="7 10" id="KW-0472">Membrane</keyword>
<dbReference type="Pfam" id="PF03033">
    <property type="entry name" value="Glyco_transf_28"/>
    <property type="match status" value="1"/>
</dbReference>
<evidence type="ECO:0000256" key="10">
    <source>
        <dbReference type="HAMAP-Rule" id="MF_00033"/>
    </source>
</evidence>
<dbReference type="InterPro" id="IPR004276">
    <property type="entry name" value="GlycoTrans_28_N"/>
</dbReference>
<dbReference type="GO" id="GO:0071555">
    <property type="term" value="P:cell wall organization"/>
    <property type="evidence" value="ECO:0007669"/>
    <property type="project" value="UniProtKB-KW"/>
</dbReference>
<keyword evidence="14" id="KW-1185">Reference proteome</keyword>
<dbReference type="STRING" id="665118.SAMN02983003_1322"/>
<keyword evidence="6 10" id="KW-0573">Peptidoglycan synthesis</keyword>
<evidence type="ECO:0000313" key="13">
    <source>
        <dbReference type="EMBL" id="SFZ82870.1"/>
    </source>
</evidence>
<name>A0A1K2HVS5_9HYPH</name>
<feature type="domain" description="Glycosyltransferase family 28 N-terminal" evidence="11">
    <location>
        <begin position="4"/>
        <end position="139"/>
    </location>
</feature>
<evidence type="ECO:0000259" key="12">
    <source>
        <dbReference type="Pfam" id="PF04101"/>
    </source>
</evidence>
<comment type="pathway">
    <text evidence="10">Cell wall biogenesis; peptidoglycan biosynthesis.</text>
</comment>
<keyword evidence="8 10" id="KW-0131">Cell cycle</keyword>
<evidence type="ECO:0000256" key="3">
    <source>
        <dbReference type="ARBA" id="ARBA00022676"/>
    </source>
</evidence>
<feature type="binding site" evidence="10">
    <location>
        <position position="293"/>
    </location>
    <ligand>
        <name>UDP-N-acetyl-alpha-D-glucosamine</name>
        <dbReference type="ChEBI" id="CHEBI:57705"/>
    </ligand>
</feature>
<organism evidence="13 14">
    <name type="scientific">Devosia enhydra</name>
    <dbReference type="NCBI Taxonomy" id="665118"/>
    <lineage>
        <taxon>Bacteria</taxon>
        <taxon>Pseudomonadati</taxon>
        <taxon>Pseudomonadota</taxon>
        <taxon>Alphaproteobacteria</taxon>
        <taxon>Hyphomicrobiales</taxon>
        <taxon>Devosiaceae</taxon>
        <taxon>Devosia</taxon>
    </lineage>
</organism>
<dbReference type="Pfam" id="PF04101">
    <property type="entry name" value="Glyco_tran_28_C"/>
    <property type="match status" value="1"/>
</dbReference>
<proteinExistence type="inferred from homology"/>
<comment type="subcellular location">
    <subcellularLocation>
        <location evidence="10">Cell membrane</location>
        <topology evidence="10">Peripheral membrane protein</topology>
        <orientation evidence="10">Cytoplasmic side</orientation>
    </subcellularLocation>
</comment>
<evidence type="ECO:0000256" key="8">
    <source>
        <dbReference type="ARBA" id="ARBA00023306"/>
    </source>
</evidence>
<evidence type="ECO:0000256" key="6">
    <source>
        <dbReference type="ARBA" id="ARBA00022984"/>
    </source>
</evidence>
<evidence type="ECO:0000313" key="14">
    <source>
        <dbReference type="Proteomes" id="UP000183447"/>
    </source>
</evidence>
<keyword evidence="2 10" id="KW-0132">Cell division</keyword>
<evidence type="ECO:0000256" key="2">
    <source>
        <dbReference type="ARBA" id="ARBA00022618"/>
    </source>
</evidence>
<dbReference type="GO" id="GO:0005975">
    <property type="term" value="P:carbohydrate metabolic process"/>
    <property type="evidence" value="ECO:0007669"/>
    <property type="project" value="InterPro"/>
</dbReference>
<evidence type="ECO:0000256" key="7">
    <source>
        <dbReference type="ARBA" id="ARBA00023136"/>
    </source>
</evidence>
<protein>
    <recommendedName>
        <fullName evidence="10">UDP-N-acetylglucosamine--N-acetylmuramyl-(pentapeptide) pyrophosphoryl-undecaprenol N-acetylglucosamine transferase</fullName>
        <ecNumber evidence="10">2.4.1.227</ecNumber>
    </recommendedName>
    <alternativeName>
        <fullName evidence="10">Undecaprenyl-PP-MurNAc-pentapeptide-UDPGlcNAc GlcNAc transferase</fullName>
    </alternativeName>
</protein>
<comment type="caution">
    <text evidence="10">Lacks conserved residue(s) required for the propagation of feature annotation.</text>
</comment>
<evidence type="ECO:0000256" key="4">
    <source>
        <dbReference type="ARBA" id="ARBA00022679"/>
    </source>
</evidence>
<comment type="similarity">
    <text evidence="10">Belongs to the glycosyltransferase 28 family. MurG subfamily.</text>
</comment>